<feature type="compositionally biased region" description="Polar residues" evidence="1">
    <location>
        <begin position="397"/>
        <end position="413"/>
    </location>
</feature>
<feature type="compositionally biased region" description="Low complexity" evidence="1">
    <location>
        <begin position="105"/>
        <end position="118"/>
    </location>
</feature>
<feature type="region of interest" description="Disordered" evidence="1">
    <location>
        <begin position="100"/>
        <end position="133"/>
    </location>
</feature>
<feature type="region of interest" description="Disordered" evidence="1">
    <location>
        <begin position="153"/>
        <end position="189"/>
    </location>
</feature>
<evidence type="ECO:0000256" key="1">
    <source>
        <dbReference type="SAM" id="MobiDB-lite"/>
    </source>
</evidence>
<feature type="compositionally biased region" description="Polar residues" evidence="1">
    <location>
        <begin position="38"/>
        <end position="65"/>
    </location>
</feature>
<dbReference type="Proteomes" id="UP000053958">
    <property type="component" value="Unassembled WGS sequence"/>
</dbReference>
<proteinExistence type="predicted"/>
<accession>A0A0F4YHI6</accession>
<comment type="caution">
    <text evidence="2">The sequence shown here is derived from an EMBL/GenBank/DDBJ whole genome shotgun (WGS) entry which is preliminary data.</text>
</comment>
<reference evidence="2 3" key="1">
    <citation type="submission" date="2015-04" db="EMBL/GenBank/DDBJ databases">
        <authorList>
            <person name="Heijne W.H."/>
            <person name="Fedorova N.D."/>
            <person name="Nierman W.C."/>
            <person name="Vollebregt A.W."/>
            <person name="Zhao Z."/>
            <person name="Wu L."/>
            <person name="Kumar M."/>
            <person name="Stam H."/>
            <person name="van den Berg M.A."/>
            <person name="Pel H.J."/>
        </authorList>
    </citation>
    <scope>NUCLEOTIDE SEQUENCE [LARGE SCALE GENOMIC DNA]</scope>
    <source>
        <strain evidence="2 3">CBS 393.64</strain>
    </source>
</reference>
<keyword evidence="3" id="KW-1185">Reference proteome</keyword>
<feature type="compositionally biased region" description="Polar residues" evidence="1">
    <location>
        <begin position="157"/>
        <end position="169"/>
    </location>
</feature>
<name>A0A0F4YHI6_RASE3</name>
<feature type="region of interest" description="Disordered" evidence="1">
    <location>
        <begin position="209"/>
        <end position="298"/>
    </location>
</feature>
<feature type="region of interest" description="Disordered" evidence="1">
    <location>
        <begin position="474"/>
        <end position="509"/>
    </location>
</feature>
<feature type="region of interest" description="Disordered" evidence="1">
    <location>
        <begin position="15"/>
        <end position="79"/>
    </location>
</feature>
<feature type="compositionally biased region" description="Polar residues" evidence="1">
    <location>
        <begin position="272"/>
        <end position="281"/>
    </location>
</feature>
<dbReference type="GeneID" id="25321215"/>
<feature type="compositionally biased region" description="Acidic residues" evidence="1">
    <location>
        <begin position="230"/>
        <end position="245"/>
    </location>
</feature>
<evidence type="ECO:0000313" key="2">
    <source>
        <dbReference type="EMBL" id="KKA17098.1"/>
    </source>
</evidence>
<protein>
    <submittedName>
        <fullName evidence="2">Uncharacterized protein</fullName>
    </submittedName>
</protein>
<feature type="region of interest" description="Disordered" evidence="1">
    <location>
        <begin position="593"/>
        <end position="614"/>
    </location>
</feature>
<evidence type="ECO:0000313" key="3">
    <source>
        <dbReference type="Proteomes" id="UP000053958"/>
    </source>
</evidence>
<dbReference type="EMBL" id="LASV01000713">
    <property type="protein sequence ID" value="KKA17098.1"/>
    <property type="molecule type" value="Genomic_DNA"/>
</dbReference>
<organism evidence="2 3">
    <name type="scientific">Rasamsonia emersonii (strain ATCC 16479 / CBS 393.64 / IMI 116815)</name>
    <dbReference type="NCBI Taxonomy" id="1408163"/>
    <lineage>
        <taxon>Eukaryota</taxon>
        <taxon>Fungi</taxon>
        <taxon>Dikarya</taxon>
        <taxon>Ascomycota</taxon>
        <taxon>Pezizomycotina</taxon>
        <taxon>Eurotiomycetes</taxon>
        <taxon>Eurotiomycetidae</taxon>
        <taxon>Eurotiales</taxon>
        <taxon>Trichocomaceae</taxon>
        <taxon>Rasamsonia</taxon>
    </lineage>
</organism>
<dbReference type="OrthoDB" id="4219928at2759"/>
<feature type="compositionally biased region" description="Polar residues" evidence="1">
    <location>
        <begin position="598"/>
        <end position="611"/>
    </location>
</feature>
<gene>
    <name evidence="2" type="ORF">T310_9275</name>
</gene>
<dbReference type="RefSeq" id="XP_013323710.1">
    <property type="nucleotide sequence ID" value="XM_013468256.1"/>
</dbReference>
<feature type="region of interest" description="Disordered" evidence="1">
    <location>
        <begin position="381"/>
        <end position="414"/>
    </location>
</feature>
<dbReference type="AlphaFoldDB" id="A0A0F4YHI6"/>
<sequence length="688" mass="76699">MPSVEVDVPMGDSFPACHSGHFNQSQPCLQDNGPPFSPSSVYSRASRTSRSYGSLSFLPSTSYRSESAEQPFATSRRATERAPIYISPFRSVRQMREPFQLKLPSSPSCENSYSSASSKDQPRTLQSPIGLRPLRSCRSDQHLVAGALETFGLMPSPSLSESRIQSKPDSSPPKREVEGDDQQSAMTKCSCTPSDRLCELCVVSSYEGQMPAGSTEQKETDMTTEPSNVVDEECREVEEKPEEPGAEVTENIPPEDPIPNPTSSPLTPFTEAKSTPGSSGNSKKRTRTGTVSSEASWVPGDLSHCESWLQGVPLDTPERKDEKAIEANRRKCQIVQQTSHSRKPNLRIDTEAANNSVMFAVASKTKPKLVDISRRSSLGTTYSVQIHPPPSWRRPSTPENCSNNEVSAFSPDTPQEIPDSGYATQQSNHSEENHDFREEDYVDCALDMRDSSEPPFTADISFPSVMFGEKPYDYKSRPSPSLRKPAYSPEFEKRPQMRTPPPASPKTVDQETLEKWWDYEWTLDQLEMSVKDFPKSMLRLTSPVIILLRQNHEKTLIRQFRKVFPGVPENLLDYLCAALIARNYLVSMASTHHHRRNSSLTQPPQTTNLSRLDSVPEKARATLGIALPSTSRFHIAERLMGSRSLELRKGLDRIVDKLIFTICGRSDETLKAAMVVLTQVLESKAPAY</sequence>